<feature type="compositionally biased region" description="Gly residues" evidence="2">
    <location>
        <begin position="58"/>
        <end position="79"/>
    </location>
</feature>
<dbReference type="InterPro" id="IPR055412">
    <property type="entry name" value="UVB_sens_C"/>
</dbReference>
<evidence type="ECO:0000259" key="4">
    <source>
        <dbReference type="Pfam" id="PF04884"/>
    </source>
</evidence>
<evidence type="ECO:0000313" key="6">
    <source>
        <dbReference type="EMBL" id="CAD6228505.1"/>
    </source>
</evidence>
<comment type="similarity">
    <text evidence="1">Belongs to the RUS1 family.</text>
</comment>
<evidence type="ECO:0000256" key="2">
    <source>
        <dbReference type="SAM" id="MobiDB-lite"/>
    </source>
</evidence>
<proteinExistence type="inferred from homology"/>
<keyword evidence="7" id="KW-1185">Reference proteome</keyword>
<dbReference type="InterPro" id="IPR006968">
    <property type="entry name" value="RUS_fam"/>
</dbReference>
<dbReference type="GO" id="GO:0010224">
    <property type="term" value="P:response to UV-B"/>
    <property type="evidence" value="ECO:0007669"/>
    <property type="project" value="TreeGrafter"/>
</dbReference>
<protein>
    <recommendedName>
        <fullName evidence="8">Protein root UVB sensitive 1, chloroplastic</fullName>
    </recommendedName>
</protein>
<keyword evidence="3" id="KW-0732">Signal</keyword>
<name>A0A811NWX5_9POAL</name>
<dbReference type="AlphaFoldDB" id="A0A811NWX5"/>
<dbReference type="EMBL" id="CAJGYO010000005">
    <property type="protein sequence ID" value="CAD6228505.1"/>
    <property type="molecule type" value="Genomic_DNA"/>
</dbReference>
<dbReference type="PANTHER" id="PTHR12770:SF22">
    <property type="entry name" value="PROTEIN ROOT UVB SENSITIVE 1, CHLOROPLASTIC"/>
    <property type="match status" value="1"/>
</dbReference>
<feature type="domain" description="Protein root UVB sensitive/RUS" evidence="4">
    <location>
        <begin position="183"/>
        <end position="418"/>
    </location>
</feature>
<dbReference type="Pfam" id="PF04884">
    <property type="entry name" value="UVB_sens_prot"/>
    <property type="match status" value="1"/>
</dbReference>
<feature type="signal peptide" evidence="3">
    <location>
        <begin position="1"/>
        <end position="19"/>
    </location>
</feature>
<feature type="region of interest" description="Disordered" evidence="2">
    <location>
        <begin position="48"/>
        <end position="84"/>
    </location>
</feature>
<evidence type="ECO:0000256" key="3">
    <source>
        <dbReference type="SAM" id="SignalP"/>
    </source>
</evidence>
<dbReference type="InterPro" id="IPR054549">
    <property type="entry name" value="UVB_sens_RUS_dom"/>
</dbReference>
<evidence type="ECO:0000259" key="5">
    <source>
        <dbReference type="Pfam" id="PF24160"/>
    </source>
</evidence>
<dbReference type="Pfam" id="PF24160">
    <property type="entry name" value="UVB_sens_C"/>
    <property type="match status" value="1"/>
</dbReference>
<evidence type="ECO:0000256" key="1">
    <source>
        <dbReference type="ARBA" id="ARBA00007558"/>
    </source>
</evidence>
<accession>A0A811NWX5</accession>
<evidence type="ECO:0008006" key="8">
    <source>
        <dbReference type="Google" id="ProtNLM"/>
    </source>
</evidence>
<dbReference type="PANTHER" id="PTHR12770">
    <property type="entry name" value="RUS1 FAMILY PROTEIN C16ORF58"/>
    <property type="match status" value="1"/>
</dbReference>
<dbReference type="GO" id="GO:0009941">
    <property type="term" value="C:chloroplast envelope"/>
    <property type="evidence" value="ECO:0007669"/>
    <property type="project" value="TreeGrafter"/>
</dbReference>
<dbReference type="GO" id="GO:0032502">
    <property type="term" value="P:developmental process"/>
    <property type="evidence" value="ECO:0007669"/>
    <property type="project" value="TreeGrafter"/>
</dbReference>
<feature type="domain" description="Root UVB sensitive protein C-terminal" evidence="5">
    <location>
        <begin position="464"/>
        <end position="526"/>
    </location>
</feature>
<dbReference type="OrthoDB" id="364779at2759"/>
<evidence type="ECO:0000313" key="7">
    <source>
        <dbReference type="Proteomes" id="UP000604825"/>
    </source>
</evidence>
<feature type="chain" id="PRO_5032944603" description="Protein root UVB sensitive 1, chloroplastic" evidence="3">
    <location>
        <begin position="20"/>
        <end position="593"/>
    </location>
</feature>
<dbReference type="Proteomes" id="UP000604825">
    <property type="component" value="Unassembled WGS sequence"/>
</dbReference>
<gene>
    <name evidence="6" type="ORF">NCGR_LOCUS19280</name>
</gene>
<organism evidence="6 7">
    <name type="scientific">Miscanthus lutarioriparius</name>
    <dbReference type="NCBI Taxonomy" id="422564"/>
    <lineage>
        <taxon>Eukaryota</taxon>
        <taxon>Viridiplantae</taxon>
        <taxon>Streptophyta</taxon>
        <taxon>Embryophyta</taxon>
        <taxon>Tracheophyta</taxon>
        <taxon>Spermatophyta</taxon>
        <taxon>Magnoliopsida</taxon>
        <taxon>Liliopsida</taxon>
        <taxon>Poales</taxon>
        <taxon>Poaceae</taxon>
        <taxon>PACMAD clade</taxon>
        <taxon>Panicoideae</taxon>
        <taxon>Andropogonodae</taxon>
        <taxon>Andropogoneae</taxon>
        <taxon>Saccharinae</taxon>
        <taxon>Miscanthus</taxon>
    </lineage>
</organism>
<comment type="caution">
    <text evidence="6">The sequence shown here is derived from an EMBL/GenBank/DDBJ whole genome shotgun (WGS) entry which is preliminary data.</text>
</comment>
<sequence length="593" mass="64222">MSMPQSFLLLPSFLPPASLVRVASRPPPPPSLTALRFHRVDAKLSPPLLAASHSRPGGFRGYGDSGGSDGGSGGDGGRGMDSPDPGDGWWRRWLQALHPEFLLLFLLLQSGAASTLAEALGNSGDDAGGVWEVRGGTRTRLVPDPAWTSYLIAGDDGSKREDEDEKVGGGPEGLAALRRQLRRSWRRCADVAVQLLLPDGYPHSVSSDYLNYSLWRGVQGVASQISGVLSTQALLYAVGLGKGAIPTAAAVNWVLKDGLGYLSKIMLSKFGRHFDVNPKGWRLFADFLENMAYGLEILTPVFPHLFVPIGAAAGAGRSAASLIQAATRSCFYAGFAVQRNFAEVIAKGEAQGMVSKFVGIGIGIALANHVGSSVPLALISFAGITAVHMYCNLKSYQSIQLRTLNPYRAILVFSEYLLSGQVPSVKEVNDEEPLFFNLSLGASRQQSKILSAEAKDAADRICRRLQMGSKLSEIIESKEDACALFDLYKNEQYLLMDYKGKFCIVLKEGSSPEDMLKSLFHVSYLYWLERYMGFKPSNVASECRPGGRLEVSLDYAQREFSHAKHDGSDGGWVMDGLIARPLPVRIRIGDGTP</sequence>
<reference evidence="6" key="1">
    <citation type="submission" date="2020-10" db="EMBL/GenBank/DDBJ databases">
        <authorList>
            <person name="Han B."/>
            <person name="Lu T."/>
            <person name="Zhao Q."/>
            <person name="Huang X."/>
            <person name="Zhao Y."/>
        </authorList>
    </citation>
    <scope>NUCLEOTIDE SEQUENCE</scope>
</reference>